<sequence length="74" mass="8231">MYSGFTKNYAETAEVTTYGAIDSPSTPRWSVGGYHRMKEMMLNEDWEILTTCGGTEALDGQDGPSYTSVIINRK</sequence>
<accession>A0A6N2BNU0</accession>
<organism evidence="1">
    <name type="scientific">Solanum chilense</name>
    <name type="common">Tomato</name>
    <name type="synonym">Lycopersicon chilense</name>
    <dbReference type="NCBI Taxonomy" id="4083"/>
    <lineage>
        <taxon>Eukaryota</taxon>
        <taxon>Viridiplantae</taxon>
        <taxon>Streptophyta</taxon>
        <taxon>Embryophyta</taxon>
        <taxon>Tracheophyta</taxon>
        <taxon>Spermatophyta</taxon>
        <taxon>Magnoliopsida</taxon>
        <taxon>eudicotyledons</taxon>
        <taxon>Gunneridae</taxon>
        <taxon>Pentapetalae</taxon>
        <taxon>asterids</taxon>
        <taxon>lamiids</taxon>
        <taxon>Solanales</taxon>
        <taxon>Solanaceae</taxon>
        <taxon>Solanoideae</taxon>
        <taxon>Solaneae</taxon>
        <taxon>Solanum</taxon>
        <taxon>Solanum subgen. Lycopersicon</taxon>
    </lineage>
</organism>
<proteinExistence type="predicted"/>
<comment type="caution">
    <text evidence="1">The sequence shown here is derived from an EMBL/GenBank/DDBJ whole genome shotgun (WGS) entry which is preliminary data.</text>
</comment>
<dbReference type="AlphaFoldDB" id="A0A6N2BNU0"/>
<reference evidence="1" key="1">
    <citation type="submission" date="2019-05" db="EMBL/GenBank/DDBJ databases">
        <title>The de novo reference genome and transcriptome assemblies of the wild tomato species Solanum chilense.</title>
        <authorList>
            <person name="Stam R."/>
            <person name="Nosenko T."/>
            <person name="Hoerger A.C."/>
            <person name="Stephan W."/>
            <person name="Seidel M.A."/>
            <person name="Kuhn J.M.M."/>
            <person name="Haberer G."/>
            <person name="Tellier A."/>
        </authorList>
    </citation>
    <scope>NUCLEOTIDE SEQUENCE</scope>
    <source>
        <tissue evidence="1">Mature leaves</tissue>
    </source>
</reference>
<evidence type="ECO:0000313" key="1">
    <source>
        <dbReference type="EMBL" id="TMW96404.1"/>
    </source>
</evidence>
<name>A0A6N2BNU0_SOLCI</name>
<dbReference type="EMBL" id="RXGB01002074">
    <property type="protein sequence ID" value="TMW96404.1"/>
    <property type="molecule type" value="Genomic_DNA"/>
</dbReference>
<protein>
    <submittedName>
        <fullName evidence="1">Uncharacterized protein</fullName>
    </submittedName>
</protein>
<gene>
    <name evidence="1" type="ORF">EJD97_007407</name>
</gene>